<keyword evidence="3" id="KW-1185">Reference proteome</keyword>
<proteinExistence type="predicted"/>
<sequence>GEYEFWRGVVRGKEKNGRRNGMSGAGMEVKKMMDKIPADNAIIGYISTGGFSLAQGETRAVGACLIGGLKQVTEDGLRHKREVVNFVLVRGVTGRICRPATFELLA</sequence>
<name>A0AAD5X7E7_9FUNG</name>
<evidence type="ECO:0000313" key="3">
    <source>
        <dbReference type="Proteomes" id="UP001212841"/>
    </source>
</evidence>
<evidence type="ECO:0000313" key="2">
    <source>
        <dbReference type="EMBL" id="KAJ3054558.1"/>
    </source>
</evidence>
<comment type="caution">
    <text evidence="2">The sequence shown here is derived from an EMBL/GenBank/DDBJ whole genome shotgun (WGS) entry which is preliminary data.</text>
</comment>
<gene>
    <name evidence="2" type="ORF">HK097_001442</name>
</gene>
<dbReference type="Pfam" id="PF22770">
    <property type="entry name" value="POP1_C"/>
    <property type="match status" value="1"/>
</dbReference>
<dbReference type="AlphaFoldDB" id="A0AAD5X7E7"/>
<dbReference type="Proteomes" id="UP001212841">
    <property type="component" value="Unassembled WGS sequence"/>
</dbReference>
<accession>A0AAD5X7E7</accession>
<reference evidence="2" key="1">
    <citation type="submission" date="2020-05" db="EMBL/GenBank/DDBJ databases">
        <title>Phylogenomic resolution of chytrid fungi.</title>
        <authorList>
            <person name="Stajich J.E."/>
            <person name="Amses K."/>
            <person name="Simmons R."/>
            <person name="Seto K."/>
            <person name="Myers J."/>
            <person name="Bonds A."/>
            <person name="Quandt C.A."/>
            <person name="Barry K."/>
            <person name="Liu P."/>
            <person name="Grigoriev I."/>
            <person name="Longcore J.E."/>
            <person name="James T.Y."/>
        </authorList>
    </citation>
    <scope>NUCLEOTIDE SEQUENCE</scope>
    <source>
        <strain evidence="2">JEL0318</strain>
    </source>
</reference>
<dbReference type="InterPro" id="IPR055079">
    <property type="entry name" value="POP1_C"/>
</dbReference>
<organism evidence="2 3">
    <name type="scientific">Rhizophlyctis rosea</name>
    <dbReference type="NCBI Taxonomy" id="64517"/>
    <lineage>
        <taxon>Eukaryota</taxon>
        <taxon>Fungi</taxon>
        <taxon>Fungi incertae sedis</taxon>
        <taxon>Chytridiomycota</taxon>
        <taxon>Chytridiomycota incertae sedis</taxon>
        <taxon>Chytridiomycetes</taxon>
        <taxon>Rhizophlyctidales</taxon>
        <taxon>Rhizophlyctidaceae</taxon>
        <taxon>Rhizophlyctis</taxon>
    </lineage>
</organism>
<dbReference type="EMBL" id="JADGJD010000129">
    <property type="protein sequence ID" value="KAJ3054558.1"/>
    <property type="molecule type" value="Genomic_DNA"/>
</dbReference>
<evidence type="ECO:0000259" key="1">
    <source>
        <dbReference type="Pfam" id="PF22770"/>
    </source>
</evidence>
<protein>
    <recommendedName>
        <fullName evidence="1">POP1 C-terminal domain-containing protein</fullName>
    </recommendedName>
</protein>
<feature type="domain" description="POP1 C-terminal" evidence="1">
    <location>
        <begin position="38"/>
        <end position="104"/>
    </location>
</feature>
<feature type="non-terminal residue" evidence="2">
    <location>
        <position position="1"/>
    </location>
</feature>